<dbReference type="Pfam" id="PF14684">
    <property type="entry name" value="Tricorn_C1"/>
    <property type="match status" value="1"/>
</dbReference>
<feature type="domain" description="PDZ" evidence="3">
    <location>
        <begin position="106"/>
        <end position="155"/>
    </location>
</feature>
<feature type="region of interest" description="Disordered" evidence="1">
    <location>
        <begin position="169"/>
        <end position="191"/>
    </location>
</feature>
<dbReference type="InterPro" id="IPR036034">
    <property type="entry name" value="PDZ_sf"/>
</dbReference>
<dbReference type="Proteomes" id="UP001606301">
    <property type="component" value="Unassembled WGS sequence"/>
</dbReference>
<dbReference type="SMART" id="SM00245">
    <property type="entry name" value="TSPc"/>
    <property type="match status" value="1"/>
</dbReference>
<accession>A0ABW7FN46</accession>
<proteinExistence type="predicted"/>
<comment type="caution">
    <text evidence="4">The sequence shown here is derived from an EMBL/GenBank/DDBJ whole genome shotgun (WGS) entry which is preliminary data.</text>
</comment>
<keyword evidence="2" id="KW-0732">Signal</keyword>
<dbReference type="Pfam" id="PF00595">
    <property type="entry name" value="PDZ"/>
    <property type="match status" value="1"/>
</dbReference>
<dbReference type="InterPro" id="IPR005151">
    <property type="entry name" value="Tail-specific_protease"/>
</dbReference>
<protein>
    <submittedName>
        <fullName evidence="4">S41 family peptidase</fullName>
    </submittedName>
</protein>
<organism evidence="4 5">
    <name type="scientific">Pelomonas margarita</name>
    <dbReference type="NCBI Taxonomy" id="3299031"/>
    <lineage>
        <taxon>Bacteria</taxon>
        <taxon>Pseudomonadati</taxon>
        <taxon>Pseudomonadota</taxon>
        <taxon>Betaproteobacteria</taxon>
        <taxon>Burkholderiales</taxon>
        <taxon>Sphaerotilaceae</taxon>
        <taxon>Roseateles</taxon>
    </lineage>
</organism>
<evidence type="ECO:0000313" key="5">
    <source>
        <dbReference type="Proteomes" id="UP001606301"/>
    </source>
</evidence>
<evidence type="ECO:0000256" key="1">
    <source>
        <dbReference type="SAM" id="MobiDB-lite"/>
    </source>
</evidence>
<dbReference type="InterPro" id="IPR029045">
    <property type="entry name" value="ClpP/crotonase-like_dom_sf"/>
</dbReference>
<evidence type="ECO:0000259" key="3">
    <source>
        <dbReference type="PROSITE" id="PS50106"/>
    </source>
</evidence>
<dbReference type="PANTHER" id="PTHR32060">
    <property type="entry name" value="TAIL-SPECIFIC PROTEASE"/>
    <property type="match status" value="1"/>
</dbReference>
<keyword evidence="5" id="KW-1185">Reference proteome</keyword>
<dbReference type="PROSITE" id="PS50106">
    <property type="entry name" value="PDZ"/>
    <property type="match status" value="1"/>
</dbReference>
<feature type="chain" id="PRO_5046795046" evidence="2">
    <location>
        <begin position="21"/>
        <end position="453"/>
    </location>
</feature>
<evidence type="ECO:0000256" key="2">
    <source>
        <dbReference type="SAM" id="SignalP"/>
    </source>
</evidence>
<reference evidence="4 5" key="1">
    <citation type="submission" date="2024-08" db="EMBL/GenBank/DDBJ databases">
        <authorList>
            <person name="Lu H."/>
        </authorList>
    </citation>
    <scope>NUCLEOTIDE SEQUENCE [LARGE SCALE GENOMIC DNA]</scope>
    <source>
        <strain evidence="4 5">LKC17W</strain>
    </source>
</reference>
<dbReference type="Gene3D" id="3.30.750.44">
    <property type="match status" value="1"/>
</dbReference>
<name>A0ABW7FN46_9BURK</name>
<dbReference type="SUPFAM" id="SSF52096">
    <property type="entry name" value="ClpP/crotonase"/>
    <property type="match status" value="1"/>
</dbReference>
<sequence>MKKMLIALLLVQLLGCAAVAPLPPGATLDAAQRAEAFDTVRHRVREQYVDPQLRGVDWDASAARLRPQALAAATDEQFWELLDRLTAELGDAHTQVLSPRRHAWWKAKQSLTLGLRVNEIAGELVVTGVAPGSDAERQGLKPGDAVQRIAGQPALDWWHATLADARKSSTPRAQLRSAARRLNAGDAGSTEPTLALDLEAGGQRRQHMLTRALLPDRPVMSSQLLPSGHGYLRLSAFDPDLAKRTPLGVALFDLRQAPGLVIDLRQNSGGSMAMATTLLTELFPRKVAVGKLLTRDGKPLTRLFGLFNVTGTELMTHGNAAPYGGAVVVLVDEGSASASELVAAALQGLGRAQVVGRTSCGCLLGVQGLIELPGGGALSFSQVDFALQGSPRIEGRGVVPDVAVPLDRAALQAGRDPDLEAAVALLGRLAARGPVAAKPLSAPTPAAAPMQPR</sequence>
<dbReference type="Gene3D" id="3.90.226.10">
    <property type="entry name" value="2-enoyl-CoA Hydratase, Chain A, domain 1"/>
    <property type="match status" value="1"/>
</dbReference>
<dbReference type="Pfam" id="PF03572">
    <property type="entry name" value="Peptidase_S41"/>
    <property type="match status" value="1"/>
</dbReference>
<feature type="signal peptide" evidence="2">
    <location>
        <begin position="1"/>
        <end position="20"/>
    </location>
</feature>
<dbReference type="Gene3D" id="2.30.42.10">
    <property type="match status" value="1"/>
</dbReference>
<dbReference type="EMBL" id="JBIGHW010000012">
    <property type="protein sequence ID" value="MFG6442759.1"/>
    <property type="molecule type" value="Genomic_DNA"/>
</dbReference>
<gene>
    <name evidence="4" type="ORF">ACG0Z3_18885</name>
</gene>
<dbReference type="PANTHER" id="PTHR32060:SF30">
    <property type="entry name" value="CARBOXY-TERMINAL PROCESSING PROTEASE CTPA"/>
    <property type="match status" value="1"/>
</dbReference>
<dbReference type="CDD" id="cd07562">
    <property type="entry name" value="Peptidase_S41_TRI"/>
    <property type="match status" value="1"/>
</dbReference>
<dbReference type="InterPro" id="IPR028204">
    <property type="entry name" value="Tricorn_C1"/>
</dbReference>
<dbReference type="RefSeq" id="WP_394400322.1">
    <property type="nucleotide sequence ID" value="NZ_JBIGHW010000012.1"/>
</dbReference>
<dbReference type="SUPFAM" id="SSF50156">
    <property type="entry name" value="PDZ domain-like"/>
    <property type="match status" value="1"/>
</dbReference>
<evidence type="ECO:0000313" key="4">
    <source>
        <dbReference type="EMBL" id="MFG6442759.1"/>
    </source>
</evidence>
<dbReference type="InterPro" id="IPR001478">
    <property type="entry name" value="PDZ"/>
</dbReference>